<protein>
    <submittedName>
        <fullName evidence="2">Uncharacterized protein</fullName>
    </submittedName>
</protein>
<feature type="region of interest" description="Disordered" evidence="1">
    <location>
        <begin position="34"/>
        <end position="83"/>
    </location>
</feature>
<proteinExistence type="predicted"/>
<feature type="compositionally biased region" description="Acidic residues" evidence="1">
    <location>
        <begin position="122"/>
        <end position="133"/>
    </location>
</feature>
<evidence type="ECO:0000313" key="2">
    <source>
        <dbReference type="EMBL" id="JAS57465.1"/>
    </source>
</evidence>
<gene>
    <name evidence="2" type="ORF">g.7356</name>
</gene>
<feature type="region of interest" description="Disordered" evidence="1">
    <location>
        <begin position="118"/>
        <end position="138"/>
    </location>
</feature>
<evidence type="ECO:0000256" key="1">
    <source>
        <dbReference type="SAM" id="MobiDB-lite"/>
    </source>
</evidence>
<feature type="compositionally biased region" description="Basic residues" evidence="1">
    <location>
        <begin position="63"/>
        <end position="74"/>
    </location>
</feature>
<feature type="non-terminal residue" evidence="2">
    <location>
        <position position="1"/>
    </location>
</feature>
<organism evidence="2">
    <name type="scientific">Cuerna arida</name>
    <dbReference type="NCBI Taxonomy" id="1464854"/>
    <lineage>
        <taxon>Eukaryota</taxon>
        <taxon>Metazoa</taxon>
        <taxon>Ecdysozoa</taxon>
        <taxon>Arthropoda</taxon>
        <taxon>Hexapoda</taxon>
        <taxon>Insecta</taxon>
        <taxon>Pterygota</taxon>
        <taxon>Neoptera</taxon>
        <taxon>Paraneoptera</taxon>
        <taxon>Hemiptera</taxon>
        <taxon>Auchenorrhyncha</taxon>
        <taxon>Membracoidea</taxon>
        <taxon>Cicadellidae</taxon>
        <taxon>Cicadellinae</taxon>
        <taxon>Proconiini</taxon>
        <taxon>Cuerna</taxon>
    </lineage>
</organism>
<reference evidence="2" key="1">
    <citation type="submission" date="2015-11" db="EMBL/GenBank/DDBJ databases">
        <title>De novo transcriptome assembly of four potential Pierce s Disease insect vectors from Arizona vineyards.</title>
        <authorList>
            <person name="Tassone E.E."/>
        </authorList>
    </citation>
    <scope>NUCLEOTIDE SEQUENCE</scope>
</reference>
<dbReference type="AlphaFoldDB" id="A0A1B6G4T9"/>
<feature type="compositionally biased region" description="Pro residues" evidence="1">
    <location>
        <begin position="42"/>
        <end position="54"/>
    </location>
</feature>
<name>A0A1B6G4T9_9HEMI</name>
<accession>A0A1B6G4T9</accession>
<sequence length="200" mass="22015">QRACNRRMSGGLPLIDMTTLMGPPEVRVVRLSLATRPQEARAPPPELPRAPRPPRQYVSPLRVRARRTKKKKKSQQIQTDAEMDNKLPLSVTLGRALGAQVQPLMAILMSPRARTCSLDSDISGEEEHSDEDEKTSSKAKVPLLSITSLELPELAPARNPQCQLVRRVRTSVRRTRQPAPCAVPAAQNIACAGHGLTARK</sequence>
<dbReference type="EMBL" id="GECZ01012304">
    <property type="protein sequence ID" value="JAS57465.1"/>
    <property type="molecule type" value="Transcribed_RNA"/>
</dbReference>